<dbReference type="GO" id="GO:0030246">
    <property type="term" value="F:carbohydrate binding"/>
    <property type="evidence" value="ECO:0007669"/>
    <property type="project" value="InterPro"/>
</dbReference>
<dbReference type="GO" id="GO:0000272">
    <property type="term" value="P:polysaccharide catabolic process"/>
    <property type="evidence" value="ECO:0007669"/>
    <property type="project" value="InterPro"/>
</dbReference>
<feature type="domain" description="SLH" evidence="2">
    <location>
        <begin position="364"/>
        <end position="422"/>
    </location>
</feature>
<dbReference type="OrthoDB" id="504962at2"/>
<organism evidence="3 4">
    <name type="scientific">Cohnella fermenti</name>
    <dbReference type="NCBI Taxonomy" id="2565925"/>
    <lineage>
        <taxon>Bacteria</taxon>
        <taxon>Bacillati</taxon>
        <taxon>Bacillota</taxon>
        <taxon>Bacilli</taxon>
        <taxon>Bacillales</taxon>
        <taxon>Paenibacillaceae</taxon>
        <taxon>Cohnella</taxon>
    </lineage>
</organism>
<dbReference type="InterPro" id="IPR001119">
    <property type="entry name" value="SLH_dom"/>
</dbReference>
<feature type="signal peptide" evidence="1">
    <location>
        <begin position="1"/>
        <end position="30"/>
    </location>
</feature>
<keyword evidence="1" id="KW-0732">Signal</keyword>
<feature type="domain" description="SLH" evidence="2">
    <location>
        <begin position="423"/>
        <end position="486"/>
    </location>
</feature>
<dbReference type="Gene3D" id="2.60.40.680">
    <property type="match status" value="1"/>
</dbReference>
<dbReference type="CDD" id="cd08547">
    <property type="entry name" value="Type_II_cohesin"/>
    <property type="match status" value="1"/>
</dbReference>
<reference evidence="3 4" key="1">
    <citation type="submission" date="2019-04" db="EMBL/GenBank/DDBJ databases">
        <title>Cohnella sp. nov. isolated from preserved vegetables.</title>
        <authorList>
            <person name="Lin S.-Y."/>
            <person name="Hung M.-H."/>
            <person name="Young C.-C."/>
        </authorList>
    </citation>
    <scope>NUCLEOTIDE SEQUENCE [LARGE SCALE GENOMIC DNA]</scope>
    <source>
        <strain evidence="3 4">CC-MHH1044</strain>
    </source>
</reference>
<feature type="chain" id="PRO_5020841889" description="SLH domain-containing protein" evidence="1">
    <location>
        <begin position="31"/>
        <end position="543"/>
    </location>
</feature>
<name>A0A4S4BI89_9BACL</name>
<dbReference type="Proteomes" id="UP000310636">
    <property type="component" value="Unassembled WGS sequence"/>
</dbReference>
<evidence type="ECO:0000313" key="3">
    <source>
        <dbReference type="EMBL" id="THF74318.1"/>
    </source>
</evidence>
<dbReference type="EMBL" id="SSOB01000042">
    <property type="protein sequence ID" value="THF74318.1"/>
    <property type="molecule type" value="Genomic_DNA"/>
</dbReference>
<comment type="caution">
    <text evidence="3">The sequence shown here is derived from an EMBL/GenBank/DDBJ whole genome shotgun (WGS) entry which is preliminary data.</text>
</comment>
<evidence type="ECO:0000313" key="4">
    <source>
        <dbReference type="Proteomes" id="UP000310636"/>
    </source>
</evidence>
<dbReference type="InterPro" id="IPR008965">
    <property type="entry name" value="CBM2/CBM3_carb-bd_dom_sf"/>
</dbReference>
<dbReference type="PROSITE" id="PS51272">
    <property type="entry name" value="SLH"/>
    <property type="match status" value="3"/>
</dbReference>
<dbReference type="Pfam" id="PF00963">
    <property type="entry name" value="Cohesin"/>
    <property type="match status" value="1"/>
</dbReference>
<dbReference type="InterPro" id="IPR051465">
    <property type="entry name" value="Cell_Envelope_Struct_Comp"/>
</dbReference>
<evidence type="ECO:0000259" key="2">
    <source>
        <dbReference type="PROSITE" id="PS51272"/>
    </source>
</evidence>
<gene>
    <name evidence="3" type="ORF">E6C55_25810</name>
</gene>
<dbReference type="InterPro" id="IPR002102">
    <property type="entry name" value="Cohesin_dom"/>
</dbReference>
<protein>
    <recommendedName>
        <fullName evidence="2">SLH domain-containing protein</fullName>
    </recommendedName>
</protein>
<keyword evidence="4" id="KW-1185">Reference proteome</keyword>
<dbReference type="PANTHER" id="PTHR43308:SF5">
    <property type="entry name" value="S-LAYER PROTEIN _ PEPTIDOGLYCAN ENDO-BETA-N-ACETYLGLUCOSAMINIDASE"/>
    <property type="match status" value="1"/>
</dbReference>
<evidence type="ECO:0000256" key="1">
    <source>
        <dbReference type="SAM" id="SignalP"/>
    </source>
</evidence>
<dbReference type="Pfam" id="PF00395">
    <property type="entry name" value="SLH"/>
    <property type="match status" value="3"/>
</dbReference>
<feature type="domain" description="SLH" evidence="2">
    <location>
        <begin position="489"/>
        <end position="543"/>
    </location>
</feature>
<accession>A0A4S4BI89</accession>
<sequence length="543" mass="57969">MRGTNRFKCLGLAIVLAVSLCTGFLKPAFAEDSTQVVLSSTVSSIAVGSELNVAISGLQLKDVYAYEINLTYDSTKLQFVKAVSEVSGGFTVSPIVNGNQLQLAYTAIGAKPGVNGDLALFTLTFKGVASGSADIELGAITLVDSSLHSSEATVGPRTTISIVNSAGNGGPDTNIPSTPPAPALDNVTNDGKGTLAVELAPGATEAHIAMNQLGSDPGARLTITNRNLSVDIPPEVLQQLREQLSAEQLTNSTLVFGMNPLSSGDAGSLIDRLQQFGSVGLKPSGSIYELSLQLTTGDNRTIALESFNKPIMLRFAADPSLNVKRISIYYIPNDDTLEFVGGTYADGEITADIDRPGKYAALEYIKSFKDVPDDNWAKDAITELAARHIVEGTSATNFEPKRTVTRAEFAALLVRALHLTDKQDLHFTDVSASDWFFPEVSIAVKAGIVTGTNETTFAPQASITREEMVTMLMRAYLLQRTDDDELPSAPAFQDEDTVSPWALSYVRDARALHFIEGKGANLFMPQGVGTRAEAAQIIYNFLS</sequence>
<dbReference type="PANTHER" id="PTHR43308">
    <property type="entry name" value="OUTER MEMBRANE PROTEIN ALPHA-RELATED"/>
    <property type="match status" value="1"/>
</dbReference>
<proteinExistence type="predicted"/>
<dbReference type="SUPFAM" id="SSF49384">
    <property type="entry name" value="Carbohydrate-binding domain"/>
    <property type="match status" value="1"/>
</dbReference>
<dbReference type="AlphaFoldDB" id="A0A4S4BI89"/>
<dbReference type="RefSeq" id="WP_136372719.1">
    <property type="nucleotide sequence ID" value="NZ_SSOB01000042.1"/>
</dbReference>